<dbReference type="Pfam" id="PF02036">
    <property type="entry name" value="SCP2"/>
    <property type="match status" value="1"/>
</dbReference>
<dbReference type="RefSeq" id="WP_189769943.1">
    <property type="nucleotide sequence ID" value="NZ_BNCK01000004.1"/>
</dbReference>
<reference evidence="2" key="2">
    <citation type="submission" date="2020-09" db="EMBL/GenBank/DDBJ databases">
        <authorList>
            <person name="Sun Q."/>
            <person name="Kim S."/>
        </authorList>
    </citation>
    <scope>NUCLEOTIDE SEQUENCE</scope>
    <source>
        <strain evidence="2">KCTC 42731</strain>
    </source>
</reference>
<name>A0A919BIR4_9GAMM</name>
<dbReference type="EMBL" id="BNCK01000004">
    <property type="protein sequence ID" value="GHF92014.1"/>
    <property type="molecule type" value="Genomic_DNA"/>
</dbReference>
<evidence type="ECO:0000259" key="1">
    <source>
        <dbReference type="Pfam" id="PF02036"/>
    </source>
</evidence>
<dbReference type="AlphaFoldDB" id="A0A919BIR4"/>
<dbReference type="InterPro" id="IPR003033">
    <property type="entry name" value="SCP2_sterol-bd_dom"/>
</dbReference>
<proteinExistence type="predicted"/>
<dbReference type="Proteomes" id="UP000623842">
    <property type="component" value="Unassembled WGS sequence"/>
</dbReference>
<dbReference type="InterPro" id="IPR036527">
    <property type="entry name" value="SCP2_sterol-bd_dom_sf"/>
</dbReference>
<protein>
    <recommendedName>
        <fullName evidence="1">SCP2 domain-containing protein</fullName>
    </recommendedName>
</protein>
<gene>
    <name evidence="2" type="ORF">GCM10017161_20070</name>
</gene>
<dbReference type="SUPFAM" id="SSF55718">
    <property type="entry name" value="SCP-like"/>
    <property type="match status" value="1"/>
</dbReference>
<sequence>MNRVTTFYNQHLGKKVHEKLLMLTPHLFKPFDLLPASLTEHLISVMLNKIFLPAINEDELSFVAGNWLELTITDADFCCYITLVEGIDDSYLQVEIELPKAINKADVVFHADSQSLLLLASKKVDPDTLFFKRKLLVTGNTELGLAIKNFIDDYQVFDAFSEPVQRIIKRFQKQWSQINA</sequence>
<comment type="caution">
    <text evidence="2">The sequence shown here is derived from an EMBL/GenBank/DDBJ whole genome shotgun (WGS) entry which is preliminary data.</text>
</comment>
<evidence type="ECO:0000313" key="2">
    <source>
        <dbReference type="EMBL" id="GHF92014.1"/>
    </source>
</evidence>
<keyword evidence="3" id="KW-1185">Reference proteome</keyword>
<accession>A0A919BIR4</accession>
<evidence type="ECO:0000313" key="3">
    <source>
        <dbReference type="Proteomes" id="UP000623842"/>
    </source>
</evidence>
<reference evidence="2" key="1">
    <citation type="journal article" date="2014" name="Int. J. Syst. Evol. Microbiol.">
        <title>Complete genome sequence of Corynebacterium casei LMG S-19264T (=DSM 44701T), isolated from a smear-ripened cheese.</title>
        <authorList>
            <consortium name="US DOE Joint Genome Institute (JGI-PGF)"/>
            <person name="Walter F."/>
            <person name="Albersmeier A."/>
            <person name="Kalinowski J."/>
            <person name="Ruckert C."/>
        </authorList>
    </citation>
    <scope>NUCLEOTIDE SEQUENCE</scope>
    <source>
        <strain evidence="2">KCTC 42731</strain>
    </source>
</reference>
<dbReference type="Gene3D" id="3.30.1050.10">
    <property type="entry name" value="SCP2 sterol-binding domain"/>
    <property type="match status" value="1"/>
</dbReference>
<feature type="domain" description="SCP2" evidence="1">
    <location>
        <begin position="55"/>
        <end position="151"/>
    </location>
</feature>
<organism evidence="2 3">
    <name type="scientific">Thalassotalea marina</name>
    <dbReference type="NCBI Taxonomy" id="1673741"/>
    <lineage>
        <taxon>Bacteria</taxon>
        <taxon>Pseudomonadati</taxon>
        <taxon>Pseudomonadota</taxon>
        <taxon>Gammaproteobacteria</taxon>
        <taxon>Alteromonadales</taxon>
        <taxon>Colwelliaceae</taxon>
        <taxon>Thalassotalea</taxon>
    </lineage>
</organism>